<reference evidence="4" key="1">
    <citation type="submission" date="2022-11" db="EMBL/GenBank/DDBJ databases">
        <authorList>
            <person name="Hyden B.L."/>
            <person name="Feng K."/>
            <person name="Yates T."/>
            <person name="Jawdy S."/>
            <person name="Smart L.B."/>
            <person name="Muchero W."/>
        </authorList>
    </citation>
    <scope>NUCLEOTIDE SEQUENCE</scope>
    <source>
        <tissue evidence="4">Shoot tip</tissue>
    </source>
</reference>
<proteinExistence type="inferred from homology"/>
<keyword evidence="3" id="KW-0808">Transferase</keyword>
<dbReference type="FunFam" id="3.40.50.2000:FF:000065">
    <property type="entry name" value="Glycosyltransferase"/>
    <property type="match status" value="1"/>
</dbReference>
<accession>A0A9Q0WIV4</accession>
<sequence length="304" mass="34189">MENRSNSPPHVLIFPLPFQGHVNSMLKLAELLSLAGINITFLNSERNHKLLVRYTNIEDRFAKHPGFRFQTISDGLPLDHPRSGDQLMEIFDAMKLITKPLFKKLVLETKPPVNCIIGDGVLGFTGDVAIEVGVPIIYFRTVSACSFWAYFSIPDIIEGGQLPIRGNEDMDRLITKVPGMETFLRCRDLPSFCRVSDMTDPNLLLVMNETRQSPRANALILNTFEDLEGPILSQIRTQCPKIYSIGPLQEHLQAKLSAKNEKSCQSSNSLREIDRSCMTCVSEIGDQDGRAVQKECQGRWVLLL</sequence>
<evidence type="ECO:0000256" key="2">
    <source>
        <dbReference type="ARBA" id="ARBA00022676"/>
    </source>
</evidence>
<organism evidence="4 5">
    <name type="scientific">Salix koriyanagi</name>
    <dbReference type="NCBI Taxonomy" id="2511006"/>
    <lineage>
        <taxon>Eukaryota</taxon>
        <taxon>Viridiplantae</taxon>
        <taxon>Streptophyta</taxon>
        <taxon>Embryophyta</taxon>
        <taxon>Tracheophyta</taxon>
        <taxon>Spermatophyta</taxon>
        <taxon>Magnoliopsida</taxon>
        <taxon>eudicotyledons</taxon>
        <taxon>Gunneridae</taxon>
        <taxon>Pentapetalae</taxon>
        <taxon>rosids</taxon>
        <taxon>fabids</taxon>
        <taxon>Malpighiales</taxon>
        <taxon>Salicaceae</taxon>
        <taxon>Saliceae</taxon>
        <taxon>Salix</taxon>
    </lineage>
</organism>
<dbReference type="PANTHER" id="PTHR11926">
    <property type="entry name" value="GLUCOSYL/GLUCURONOSYL TRANSFERASES"/>
    <property type="match status" value="1"/>
</dbReference>
<reference evidence="4" key="2">
    <citation type="journal article" date="2023" name="Int. J. Mol. Sci.">
        <title>De Novo Assembly and Annotation of 11 Diverse Shrub Willow (Salix) Genomes Reveals Novel Gene Organization in Sex-Linked Regions.</title>
        <authorList>
            <person name="Hyden B."/>
            <person name="Feng K."/>
            <person name="Yates T.B."/>
            <person name="Jawdy S."/>
            <person name="Cereghino C."/>
            <person name="Smart L.B."/>
            <person name="Muchero W."/>
        </authorList>
    </citation>
    <scope>NUCLEOTIDE SEQUENCE</scope>
    <source>
        <tissue evidence="4">Shoot tip</tissue>
    </source>
</reference>
<keyword evidence="2" id="KW-0328">Glycosyltransferase</keyword>
<protein>
    <submittedName>
        <fullName evidence="4">7-DEOXYLOGANETIC ACID GLUCOSYLTRANSFERASE-LIKE ISOFORM X1</fullName>
    </submittedName>
</protein>
<dbReference type="GO" id="GO:0080044">
    <property type="term" value="F:quercetin 7-O-glucosyltransferase activity"/>
    <property type="evidence" value="ECO:0007669"/>
    <property type="project" value="TreeGrafter"/>
</dbReference>
<dbReference type="PANTHER" id="PTHR11926:SF1392">
    <property type="entry name" value="GLYCOSYLTRANSFERASE"/>
    <property type="match status" value="1"/>
</dbReference>
<dbReference type="AlphaFoldDB" id="A0A9Q0WIV4"/>
<evidence type="ECO:0000256" key="1">
    <source>
        <dbReference type="ARBA" id="ARBA00009995"/>
    </source>
</evidence>
<keyword evidence="5" id="KW-1185">Reference proteome</keyword>
<dbReference type="SUPFAM" id="SSF53756">
    <property type="entry name" value="UDP-Glycosyltransferase/glycogen phosphorylase"/>
    <property type="match status" value="1"/>
</dbReference>
<evidence type="ECO:0000313" key="5">
    <source>
        <dbReference type="Proteomes" id="UP001151752"/>
    </source>
</evidence>
<dbReference type="GO" id="GO:0080043">
    <property type="term" value="F:quercetin 3-O-glucosyltransferase activity"/>
    <property type="evidence" value="ECO:0007669"/>
    <property type="project" value="TreeGrafter"/>
</dbReference>
<dbReference type="Gene3D" id="3.40.50.2000">
    <property type="entry name" value="Glycogen Phosphorylase B"/>
    <property type="match status" value="1"/>
</dbReference>
<comment type="caution">
    <text evidence="4">The sequence shown here is derived from an EMBL/GenBank/DDBJ whole genome shotgun (WGS) entry which is preliminary data.</text>
</comment>
<dbReference type="Proteomes" id="UP001151752">
    <property type="component" value="Chromosome 8"/>
</dbReference>
<gene>
    <name evidence="4" type="ORF">OIU74_021877</name>
</gene>
<comment type="similarity">
    <text evidence="1">Belongs to the UDP-glycosyltransferase family.</text>
</comment>
<evidence type="ECO:0000256" key="3">
    <source>
        <dbReference type="ARBA" id="ARBA00022679"/>
    </source>
</evidence>
<evidence type="ECO:0000313" key="4">
    <source>
        <dbReference type="EMBL" id="KAJ6768095.1"/>
    </source>
</evidence>
<dbReference type="EMBL" id="JAPFFM010000003">
    <property type="protein sequence ID" value="KAJ6768095.1"/>
    <property type="molecule type" value="Genomic_DNA"/>
</dbReference>
<name>A0A9Q0WIV4_9ROSI</name>